<protein>
    <submittedName>
        <fullName evidence="1">Uncharacterized protein</fullName>
    </submittedName>
</protein>
<reference evidence="1 2" key="1">
    <citation type="submission" date="2018-10" db="EMBL/GenBank/DDBJ databases">
        <title>Genomic Encyclopedia of Type Strains, Phase IV (KMG-IV): sequencing the most valuable type-strain genomes for metagenomic binning, comparative biology and taxonomic classification.</title>
        <authorList>
            <person name="Goeker M."/>
        </authorList>
    </citation>
    <scope>NUCLEOTIDE SEQUENCE [LARGE SCALE GENOMIC DNA]</scope>
    <source>
        <strain evidence="1 2">DSM 5079</strain>
    </source>
</reference>
<evidence type="ECO:0000313" key="2">
    <source>
        <dbReference type="Proteomes" id="UP000267341"/>
    </source>
</evidence>
<dbReference type="EMBL" id="RBIZ01000003">
    <property type="protein sequence ID" value="RKR63867.1"/>
    <property type="molecule type" value="Genomic_DNA"/>
</dbReference>
<proteinExistence type="predicted"/>
<organism evidence="1 2">
    <name type="scientific">Yokenella regensburgei</name>
    <dbReference type="NCBI Taxonomy" id="158877"/>
    <lineage>
        <taxon>Bacteria</taxon>
        <taxon>Pseudomonadati</taxon>
        <taxon>Pseudomonadota</taxon>
        <taxon>Gammaproteobacteria</taxon>
        <taxon>Enterobacterales</taxon>
        <taxon>Enterobacteriaceae</taxon>
        <taxon>Yokenella</taxon>
    </lineage>
</organism>
<comment type="caution">
    <text evidence="1">The sequence shown here is derived from an EMBL/GenBank/DDBJ whole genome shotgun (WGS) entry which is preliminary data.</text>
</comment>
<sequence length="64" mass="7103">MMQMFKYPHGEGASLRGGGCWPLCERECTPSSDIMRLTPLLSRFATRKFRTQISSGKGGSRHGV</sequence>
<keyword evidence="2" id="KW-1185">Reference proteome</keyword>
<accession>A0ABX9RZ94</accession>
<dbReference type="Proteomes" id="UP000267341">
    <property type="component" value="Unassembled WGS sequence"/>
</dbReference>
<name>A0ABX9RZ94_9ENTR</name>
<evidence type="ECO:0000313" key="1">
    <source>
        <dbReference type="EMBL" id="RKR63867.1"/>
    </source>
</evidence>
<gene>
    <name evidence="1" type="ORF">C7387_0538</name>
</gene>